<proteinExistence type="inferred from homology"/>
<dbReference type="PROSITE" id="PS50054">
    <property type="entry name" value="TYR_PHOSPHATASE_DUAL"/>
    <property type="match status" value="1"/>
</dbReference>
<dbReference type="GO" id="GO:0008330">
    <property type="term" value="F:protein tyrosine/threonine phosphatase activity"/>
    <property type="evidence" value="ECO:0007669"/>
    <property type="project" value="TreeGrafter"/>
</dbReference>
<dbReference type="PROSITE" id="PS50280">
    <property type="entry name" value="SET"/>
    <property type="match status" value="1"/>
</dbReference>
<dbReference type="Proteomes" id="UP001178507">
    <property type="component" value="Unassembled WGS sequence"/>
</dbReference>
<dbReference type="InterPro" id="IPR000387">
    <property type="entry name" value="Tyr_Pase_dom"/>
</dbReference>
<name>A0AA36IZS8_9DINO</name>
<evidence type="ECO:0000256" key="3">
    <source>
        <dbReference type="ARBA" id="ARBA00022801"/>
    </source>
</evidence>
<dbReference type="PROSITE" id="PS51184">
    <property type="entry name" value="JMJC"/>
    <property type="match status" value="1"/>
</dbReference>
<accession>A0AA36IZS8</accession>
<comment type="caution">
    <text evidence="10">The sequence shown here is derived from an EMBL/GenBank/DDBJ whole genome shotgun (WGS) entry which is preliminary data.</text>
</comment>
<dbReference type="Gene3D" id="2.60.120.10">
    <property type="entry name" value="Jelly Rolls"/>
    <property type="match status" value="1"/>
</dbReference>
<comment type="similarity">
    <text evidence="1">Belongs to the protein-tyrosine phosphatase family. Non-receptor class dual specificity subfamily.</text>
</comment>
<evidence type="ECO:0000313" key="11">
    <source>
        <dbReference type="Proteomes" id="UP001178507"/>
    </source>
</evidence>
<dbReference type="CDD" id="cd14498">
    <property type="entry name" value="DSP"/>
    <property type="match status" value="1"/>
</dbReference>
<dbReference type="PANTHER" id="PTHR10159:SF519">
    <property type="entry name" value="DUAL SPECIFICITY PROTEIN PHOSPHATASE MPK3"/>
    <property type="match status" value="1"/>
</dbReference>
<dbReference type="InterPro" id="IPR014710">
    <property type="entry name" value="RmlC-like_jellyroll"/>
</dbReference>
<evidence type="ECO:0000256" key="2">
    <source>
        <dbReference type="ARBA" id="ARBA00013064"/>
    </source>
</evidence>
<dbReference type="Pfam" id="PF13621">
    <property type="entry name" value="Cupin_8"/>
    <property type="match status" value="1"/>
</dbReference>
<dbReference type="InterPro" id="IPR003347">
    <property type="entry name" value="JmjC_dom"/>
</dbReference>
<dbReference type="InterPro" id="IPR029021">
    <property type="entry name" value="Prot-tyrosine_phosphatase-like"/>
</dbReference>
<dbReference type="SUPFAM" id="SSF52799">
    <property type="entry name" value="(Phosphotyrosine protein) phosphatases II"/>
    <property type="match status" value="1"/>
</dbReference>
<organism evidence="10 11">
    <name type="scientific">Effrenium voratum</name>
    <dbReference type="NCBI Taxonomy" id="2562239"/>
    <lineage>
        <taxon>Eukaryota</taxon>
        <taxon>Sar</taxon>
        <taxon>Alveolata</taxon>
        <taxon>Dinophyceae</taxon>
        <taxon>Suessiales</taxon>
        <taxon>Symbiodiniaceae</taxon>
        <taxon>Effrenium</taxon>
    </lineage>
</organism>
<keyword evidence="11" id="KW-1185">Reference proteome</keyword>
<feature type="domain" description="JmjC" evidence="9">
    <location>
        <begin position="549"/>
        <end position="712"/>
    </location>
</feature>
<dbReference type="EMBL" id="CAUJNA010003250">
    <property type="protein sequence ID" value="CAJ1396992.1"/>
    <property type="molecule type" value="Genomic_DNA"/>
</dbReference>
<dbReference type="InterPro" id="IPR046341">
    <property type="entry name" value="SET_dom_sf"/>
</dbReference>
<evidence type="ECO:0000259" key="7">
    <source>
        <dbReference type="PROSITE" id="PS50056"/>
    </source>
</evidence>
<feature type="domain" description="Tyrosine-protein phosphatase" evidence="6">
    <location>
        <begin position="713"/>
        <end position="870"/>
    </location>
</feature>
<keyword evidence="4" id="KW-0904">Protein phosphatase</keyword>
<reference evidence="10" key="1">
    <citation type="submission" date="2023-08" db="EMBL/GenBank/DDBJ databases">
        <authorList>
            <person name="Chen Y."/>
            <person name="Shah S."/>
            <person name="Dougan E. K."/>
            <person name="Thang M."/>
            <person name="Chan C."/>
        </authorList>
    </citation>
    <scope>NUCLEOTIDE SEQUENCE</scope>
</reference>
<dbReference type="GO" id="GO:0005737">
    <property type="term" value="C:cytoplasm"/>
    <property type="evidence" value="ECO:0007669"/>
    <property type="project" value="TreeGrafter"/>
</dbReference>
<dbReference type="SMART" id="SM00195">
    <property type="entry name" value="DSPc"/>
    <property type="match status" value="1"/>
</dbReference>
<feature type="domain" description="SET" evidence="8">
    <location>
        <begin position="77"/>
        <end position="192"/>
    </location>
</feature>
<dbReference type="GO" id="GO:0017017">
    <property type="term" value="F:MAP kinase tyrosine/serine/threonine phosphatase activity"/>
    <property type="evidence" value="ECO:0007669"/>
    <property type="project" value="TreeGrafter"/>
</dbReference>
<dbReference type="PANTHER" id="PTHR10159">
    <property type="entry name" value="DUAL SPECIFICITY PROTEIN PHOSPHATASE"/>
    <property type="match status" value="1"/>
</dbReference>
<dbReference type="Gene3D" id="2.170.270.10">
    <property type="entry name" value="SET domain"/>
    <property type="match status" value="1"/>
</dbReference>
<evidence type="ECO:0000256" key="5">
    <source>
        <dbReference type="SAM" id="MobiDB-lite"/>
    </source>
</evidence>
<dbReference type="SMART" id="SM00558">
    <property type="entry name" value="JmjC"/>
    <property type="match status" value="1"/>
</dbReference>
<dbReference type="AlphaFoldDB" id="A0AA36IZS8"/>
<dbReference type="SMART" id="SM00317">
    <property type="entry name" value="SET"/>
    <property type="match status" value="1"/>
</dbReference>
<gene>
    <name evidence="10" type="ORF">EVOR1521_LOCUS21103</name>
</gene>
<evidence type="ECO:0000256" key="4">
    <source>
        <dbReference type="ARBA" id="ARBA00022912"/>
    </source>
</evidence>
<keyword evidence="3" id="KW-0378">Hydrolase</keyword>
<dbReference type="Pfam" id="PF00856">
    <property type="entry name" value="SET"/>
    <property type="match status" value="1"/>
</dbReference>
<dbReference type="PROSITE" id="PS50056">
    <property type="entry name" value="TYR_PHOSPHATASE_2"/>
    <property type="match status" value="1"/>
</dbReference>
<sequence length="996" mass="109849">MGANCGRRAPRREPRLEKVFQRDFPKEWSTVSTPDGQHIQVRALQSQLRLQGLAEVSTAHPQGLLHFYLTYLRGDAGGLAVRPSKVPDAGSGLFATRRFAPGELLCVYRGKSIPLAQVLKGNVTERDYLMGGFGLYSIDAADFPEVLARYINDHAEASRHNVKFLKLKRERKALAVALREIVPGEEIYAFYGEGFWRARAGLRGDACGKGPMLGTCGQLSGSDEACKSESRRRVLASQNGRQDLSAEELEAMMGELLERYRNSTFQAALKQAYAACARQRLPLQAALGPLVLQVQKPILEKYGLPGSPQGVELMKHGVQRRICEGARRLQDLANAAREALGIEQLPSREVSAEEQLAKSADDTAARFGATKTQLRDQCLELLDQATAKGTLPKASARFLHELLDDEAAVPSVLCLFRMAQLGVEARLLRGSGVPKEVPVLQEAPCEELRSYVLSGTPVVVRGAFVADKGFGPAKALPDFDFLRKKCSHRRVLVKSLGFQDASGRAQFMTDPELKLPFAAYLDAVEACEEGGRAMPYYMGKVPLRAELPELAEEVEGASTSPQKEYGSCFGELLPEGVFTYFGCGRNSTSVHYDCHENLMVCLCGQKRLWLYAPGDARYVYPISKDRGSSTDFSRSSILPFRRFGELSPKDQARYPLLSAAAPLEIQVGPGDLLYLPACWWHCVEGSDDRNIILNWWFALHPDKKRRAFQEDSTPGAPEHTGGFYICGVDALHDDKYLHQLGIKCILNAAQDRLYSLQPHHGRQEGIELAKLPELFEVKIVGADDCEDCNLSMHFQDIADFIEAGRAKGGVVVHCAAGVSRASTSCMAYLMMKEHWKLEAAHRKIHAVRNIVCPNSGFWRQLRDLEASLEAQGIVLRPLPEDWVPPPQPTRKGEEEKFGATADETRASLWGLDRDVKSVDSFLTQHLTAKVTPKAGIKTDVVAKDLEKLNAACMKIESCTQEREVLMLRAALVPSMTSAGLCALLGKVPSVAHVECE</sequence>
<dbReference type="GO" id="GO:0043409">
    <property type="term" value="P:negative regulation of MAPK cascade"/>
    <property type="evidence" value="ECO:0007669"/>
    <property type="project" value="TreeGrafter"/>
</dbReference>
<dbReference type="InterPro" id="IPR020422">
    <property type="entry name" value="TYR_PHOSPHATASE_DUAL_dom"/>
</dbReference>
<dbReference type="GO" id="GO:0033550">
    <property type="term" value="F:MAP kinase tyrosine phosphatase activity"/>
    <property type="evidence" value="ECO:0007669"/>
    <property type="project" value="TreeGrafter"/>
</dbReference>
<dbReference type="Pfam" id="PF00782">
    <property type="entry name" value="DSPc"/>
    <property type="match status" value="1"/>
</dbReference>
<feature type="domain" description="Tyrosine specific protein phosphatases" evidence="7">
    <location>
        <begin position="792"/>
        <end position="848"/>
    </location>
</feature>
<evidence type="ECO:0000259" key="8">
    <source>
        <dbReference type="PROSITE" id="PS50280"/>
    </source>
</evidence>
<dbReference type="SUPFAM" id="SSF82199">
    <property type="entry name" value="SET domain"/>
    <property type="match status" value="1"/>
</dbReference>
<dbReference type="SUPFAM" id="SSF51197">
    <property type="entry name" value="Clavaminate synthase-like"/>
    <property type="match status" value="1"/>
</dbReference>
<dbReference type="InterPro" id="IPR001214">
    <property type="entry name" value="SET_dom"/>
</dbReference>
<evidence type="ECO:0000259" key="6">
    <source>
        <dbReference type="PROSITE" id="PS50054"/>
    </source>
</evidence>
<dbReference type="InterPro" id="IPR000340">
    <property type="entry name" value="Dual-sp_phosphatase_cat-dom"/>
</dbReference>
<dbReference type="EC" id="3.1.3.48" evidence="2"/>
<evidence type="ECO:0000259" key="9">
    <source>
        <dbReference type="PROSITE" id="PS51184"/>
    </source>
</evidence>
<feature type="region of interest" description="Disordered" evidence="5">
    <location>
        <begin position="879"/>
        <end position="898"/>
    </location>
</feature>
<protein>
    <recommendedName>
        <fullName evidence="2">protein-tyrosine-phosphatase</fullName>
        <ecNumber evidence="2">3.1.3.48</ecNumber>
    </recommendedName>
</protein>
<dbReference type="InterPro" id="IPR041667">
    <property type="entry name" value="Cupin_8"/>
</dbReference>
<dbReference type="Gene3D" id="3.90.190.10">
    <property type="entry name" value="Protein tyrosine phosphatase superfamily"/>
    <property type="match status" value="1"/>
</dbReference>
<evidence type="ECO:0000256" key="1">
    <source>
        <dbReference type="ARBA" id="ARBA00008601"/>
    </source>
</evidence>
<evidence type="ECO:0000313" key="10">
    <source>
        <dbReference type="EMBL" id="CAJ1396992.1"/>
    </source>
</evidence>